<reference evidence="1" key="1">
    <citation type="submission" date="2014-09" db="EMBL/GenBank/DDBJ databases">
        <authorList>
            <person name="Magalhaes I.L.F."/>
            <person name="Oliveira U."/>
            <person name="Santos F.R."/>
            <person name="Vidigal T.H.D.A."/>
            <person name="Brescovit A.D."/>
            <person name="Santos A.J."/>
        </authorList>
    </citation>
    <scope>NUCLEOTIDE SEQUENCE</scope>
    <source>
        <tissue evidence="1">Shoot tissue taken approximately 20 cm above the soil surface</tissue>
    </source>
</reference>
<name>A0A0A9EC84_ARUDO</name>
<protein>
    <submittedName>
        <fullName evidence="1">Uncharacterized protein</fullName>
    </submittedName>
</protein>
<proteinExistence type="predicted"/>
<organism evidence="1">
    <name type="scientific">Arundo donax</name>
    <name type="common">Giant reed</name>
    <name type="synonym">Donax arundinaceus</name>
    <dbReference type="NCBI Taxonomy" id="35708"/>
    <lineage>
        <taxon>Eukaryota</taxon>
        <taxon>Viridiplantae</taxon>
        <taxon>Streptophyta</taxon>
        <taxon>Embryophyta</taxon>
        <taxon>Tracheophyta</taxon>
        <taxon>Spermatophyta</taxon>
        <taxon>Magnoliopsida</taxon>
        <taxon>Liliopsida</taxon>
        <taxon>Poales</taxon>
        <taxon>Poaceae</taxon>
        <taxon>PACMAD clade</taxon>
        <taxon>Arundinoideae</taxon>
        <taxon>Arundineae</taxon>
        <taxon>Arundo</taxon>
    </lineage>
</organism>
<sequence>MRDARFCRLHDPPPVTYICTLRLYLIKRRIRYALPEHFTTRYLDKCSKA</sequence>
<accession>A0A0A9EC84</accession>
<dbReference type="EMBL" id="GBRH01201237">
    <property type="protein sequence ID" value="JAD96658.1"/>
    <property type="molecule type" value="Transcribed_RNA"/>
</dbReference>
<reference evidence="1" key="2">
    <citation type="journal article" date="2015" name="Data Brief">
        <title>Shoot transcriptome of the giant reed, Arundo donax.</title>
        <authorList>
            <person name="Barrero R.A."/>
            <person name="Guerrero F.D."/>
            <person name="Moolhuijzen P."/>
            <person name="Goolsby J.A."/>
            <person name="Tidwell J."/>
            <person name="Bellgard S.E."/>
            <person name="Bellgard M.I."/>
        </authorList>
    </citation>
    <scope>NUCLEOTIDE SEQUENCE</scope>
    <source>
        <tissue evidence="1">Shoot tissue taken approximately 20 cm above the soil surface</tissue>
    </source>
</reference>
<evidence type="ECO:0000313" key="1">
    <source>
        <dbReference type="EMBL" id="JAD96658.1"/>
    </source>
</evidence>
<dbReference type="AlphaFoldDB" id="A0A0A9EC84"/>